<accession>A0A9N8VJK6</accession>
<dbReference type="AlphaFoldDB" id="A0A9N8VJK6"/>
<feature type="region of interest" description="Disordered" evidence="1">
    <location>
        <begin position="68"/>
        <end position="96"/>
    </location>
</feature>
<organism evidence="2 3">
    <name type="scientific">Racocetra fulgida</name>
    <dbReference type="NCBI Taxonomy" id="60492"/>
    <lineage>
        <taxon>Eukaryota</taxon>
        <taxon>Fungi</taxon>
        <taxon>Fungi incertae sedis</taxon>
        <taxon>Mucoromycota</taxon>
        <taxon>Glomeromycotina</taxon>
        <taxon>Glomeromycetes</taxon>
        <taxon>Diversisporales</taxon>
        <taxon>Gigasporaceae</taxon>
        <taxon>Racocetra</taxon>
    </lineage>
</organism>
<dbReference type="Proteomes" id="UP000789396">
    <property type="component" value="Unassembled WGS sequence"/>
</dbReference>
<evidence type="ECO:0000313" key="2">
    <source>
        <dbReference type="EMBL" id="CAG8455163.1"/>
    </source>
</evidence>
<sequence>MKPCQKKPAIVDVKLGFEERNIDLKLLFQKLTAKCHDSVKDSDQELSILDNYFCDELELYEKPLDTINIDNNETDDESDYEILVDDDNSNEKVNSI</sequence>
<dbReference type="EMBL" id="CAJVPZ010000153">
    <property type="protein sequence ID" value="CAG8455163.1"/>
    <property type="molecule type" value="Genomic_DNA"/>
</dbReference>
<evidence type="ECO:0000313" key="3">
    <source>
        <dbReference type="Proteomes" id="UP000789396"/>
    </source>
</evidence>
<protein>
    <submittedName>
        <fullName evidence="2">16420_t:CDS:1</fullName>
    </submittedName>
</protein>
<reference evidence="2" key="1">
    <citation type="submission" date="2021-06" db="EMBL/GenBank/DDBJ databases">
        <authorList>
            <person name="Kallberg Y."/>
            <person name="Tangrot J."/>
            <person name="Rosling A."/>
        </authorList>
    </citation>
    <scope>NUCLEOTIDE SEQUENCE</scope>
    <source>
        <strain evidence="2">IN212</strain>
    </source>
</reference>
<feature type="compositionally biased region" description="Acidic residues" evidence="1">
    <location>
        <begin position="72"/>
        <end position="88"/>
    </location>
</feature>
<comment type="caution">
    <text evidence="2">The sequence shown here is derived from an EMBL/GenBank/DDBJ whole genome shotgun (WGS) entry which is preliminary data.</text>
</comment>
<gene>
    <name evidence="2" type="ORF">RFULGI_LOCUS425</name>
</gene>
<name>A0A9N8VJK6_9GLOM</name>
<keyword evidence="3" id="KW-1185">Reference proteome</keyword>
<proteinExistence type="predicted"/>
<evidence type="ECO:0000256" key="1">
    <source>
        <dbReference type="SAM" id="MobiDB-lite"/>
    </source>
</evidence>